<dbReference type="Gene3D" id="2.60.40.1120">
    <property type="entry name" value="Carboxypeptidase-like, regulatory domain"/>
    <property type="match status" value="1"/>
</dbReference>
<dbReference type="OrthoDB" id="2680078at2"/>
<name>A0A0M0LID7_9BACI</name>
<dbReference type="STRING" id="284581.AMD01_03685"/>
<accession>A0A0M0LID7</accession>
<dbReference type="RefSeq" id="WP_053400020.1">
    <property type="nucleotide sequence ID" value="NZ_LILC01000002.1"/>
</dbReference>
<dbReference type="SUPFAM" id="SSF49464">
    <property type="entry name" value="Carboxypeptidase regulatory domain-like"/>
    <property type="match status" value="1"/>
</dbReference>
<evidence type="ECO:0000313" key="2">
    <source>
        <dbReference type="Proteomes" id="UP000037558"/>
    </source>
</evidence>
<proteinExistence type="predicted"/>
<dbReference type="PATRIC" id="fig|284581.3.peg.1036"/>
<dbReference type="AlphaFoldDB" id="A0A0M0LID7"/>
<dbReference type="InterPro" id="IPR008969">
    <property type="entry name" value="CarboxyPept-like_regulatory"/>
</dbReference>
<dbReference type="EMBL" id="LILC01000002">
    <property type="protein sequence ID" value="KOO50845.1"/>
    <property type="molecule type" value="Genomic_DNA"/>
</dbReference>
<organism evidence="1 2">
    <name type="scientific">Priestia koreensis</name>
    <dbReference type="NCBI Taxonomy" id="284581"/>
    <lineage>
        <taxon>Bacteria</taxon>
        <taxon>Bacillati</taxon>
        <taxon>Bacillota</taxon>
        <taxon>Bacilli</taxon>
        <taxon>Bacillales</taxon>
        <taxon>Bacillaceae</taxon>
        <taxon>Priestia</taxon>
    </lineage>
</organism>
<reference evidence="2" key="1">
    <citation type="submission" date="2015-08" db="EMBL/GenBank/DDBJ databases">
        <title>Fjat-14210 dsm16467.</title>
        <authorList>
            <person name="Liu B."/>
            <person name="Wang J."/>
            <person name="Zhu Y."/>
            <person name="Liu G."/>
            <person name="Chen Q."/>
            <person name="Chen Z."/>
            <person name="Lan J."/>
            <person name="Che J."/>
            <person name="Ge C."/>
            <person name="Shi H."/>
            <person name="Pan Z."/>
            <person name="Liu X."/>
        </authorList>
    </citation>
    <scope>NUCLEOTIDE SEQUENCE [LARGE SCALE GENOMIC DNA]</scope>
    <source>
        <strain evidence="2">DSM 16467</strain>
    </source>
</reference>
<keyword evidence="2" id="KW-1185">Reference proteome</keyword>
<protein>
    <recommendedName>
        <fullName evidence="3">Carboxypeptidase regulatory-like domain-containing protein</fullName>
    </recommendedName>
</protein>
<dbReference type="Proteomes" id="UP000037558">
    <property type="component" value="Unassembled WGS sequence"/>
</dbReference>
<comment type="caution">
    <text evidence="1">The sequence shown here is derived from an EMBL/GenBank/DDBJ whole genome shotgun (WGS) entry which is preliminary data.</text>
</comment>
<evidence type="ECO:0000313" key="1">
    <source>
        <dbReference type="EMBL" id="KOO50845.1"/>
    </source>
</evidence>
<sequence>MTNEKSIDLHGLVKDIFTNQPISNAKVELFVSDRVLTSFIAYTNEQGYFIIESPLSDVTPTITVTASDYETITVEISRSDRLGNVELGLHPLFIDPYHLGHIYDVECYLTNKQGELVDLRTASGITFLEIGPRIPIYSRLYTDIPSLIHKIPVLIKGYVVIKVQSERGSFTTPPISFQKIETFMLYAPEGTLLDFQLHAANCEASIQCEPDEYGISRFQELTVSIDLHEHISVTAKEE</sequence>
<gene>
    <name evidence="1" type="ORF">AMD01_03685</name>
</gene>
<evidence type="ECO:0008006" key="3">
    <source>
        <dbReference type="Google" id="ProtNLM"/>
    </source>
</evidence>